<keyword evidence="3 5" id="KW-0343">GTPase activation</keyword>
<reference evidence="8" key="3">
    <citation type="submission" date="2025-09" db="UniProtKB">
        <authorList>
            <consortium name="Ensembl"/>
        </authorList>
    </citation>
    <scope>IDENTIFICATION</scope>
</reference>
<dbReference type="PRINTS" id="PR00893">
    <property type="entry name" value="RABESCORT"/>
</dbReference>
<dbReference type="FunFam" id="3.50.50.60:FF:000108">
    <property type="entry name" value="Rab proteins geranylgeranyltransferase component A"/>
    <property type="match status" value="1"/>
</dbReference>
<dbReference type="SUPFAM" id="SSF51905">
    <property type="entry name" value="FAD/NAD(P)-binding domain"/>
    <property type="match status" value="1"/>
</dbReference>
<evidence type="ECO:0000313" key="9">
    <source>
        <dbReference type="Proteomes" id="UP000694394"/>
    </source>
</evidence>
<comment type="function">
    <text evidence="5">Substrate-binding subunit (component A) of the Rab geranylgeranyltransferase (GGTase) complex. Binds unprenylated Rab proteins and presents the substrate peptide to the catalytic component B. The component A is thought to be regenerated by transferring its prenylated Rab back to the donor membrane.</text>
</comment>
<dbReference type="GO" id="GO:0005968">
    <property type="term" value="C:Rab-protein geranylgeranyltransferase complex"/>
    <property type="evidence" value="ECO:0007669"/>
    <property type="project" value="UniProtKB-UniRule"/>
</dbReference>
<evidence type="ECO:0000256" key="4">
    <source>
        <dbReference type="ARBA" id="ARBA00022490"/>
    </source>
</evidence>
<dbReference type="Pfam" id="PF00996">
    <property type="entry name" value="GDI"/>
    <property type="match status" value="2"/>
</dbReference>
<comment type="subcellular location">
    <subcellularLocation>
        <location evidence="1">Cytoplasm</location>
        <location evidence="1">Cytosol</location>
    </subcellularLocation>
</comment>
<evidence type="ECO:0000256" key="5">
    <source>
        <dbReference type="PIRNR" id="PIRNR016550"/>
    </source>
</evidence>
<feature type="domain" description="RAE1/2" evidence="7">
    <location>
        <begin position="475"/>
        <end position="543"/>
    </location>
</feature>
<feature type="compositionally biased region" description="Basic and acidic residues" evidence="6">
    <location>
        <begin position="587"/>
        <end position="603"/>
    </location>
</feature>
<dbReference type="InterPro" id="IPR054420">
    <property type="entry name" value="RAE1_2_domI_C"/>
</dbReference>
<sequence length="619" mass="69601">MADSLPTEFDVVIIGTGLPESILAAACSRSGQRVLHIDSRSYYGGDWASFSFSGLLSWLKEYQQNSDVGEESTAAWQELIHETEEAITLRKKDETIQHTEVFCYASQDVEDNVEEIGALQKSPSSVASSTLTEFLYSASLPEEKHSSYFTGLEMPAKHPQKSDEEIALEVTDVEESLEEGKDCGAKTCIHTISEGDKDENKPTVEDNTDQPKKNRIAYSQIVKEGRRFNIDLVSKLLYSQGLLIDLLIKSNVSRYAEFKNVTRILAFQEGKVEQVPCSRADVFNSKELTMVEKRMLMKFLTFCLDYEHHPDEYEAFKQCSFSEYLKTKKLTPNLQHFVLHSIAMTSESSCTTVDGLKATKNFLQCLGRFGDTPFLFPLYGQGEIPQCFCRMCAVFGGIYCLRHKVQCFVVDKESGRCKAIIDHFGQRINAKYFIVEDGHLLKCAGSAHYRSVCAKDRFRSCSSRTRNLCRSVTELCSSTMTSREDLESVVKKLFTPYAEAEIDKEELTKPRVLWALYFNMRDSSGISRSSYDGLPSNVYVCSGLMVPGNKHAVKQAETLFQEIFQTKSDDKQSDTPGTSNIIMAKLESSEESKNQDSTEKPFKLENQTGNATLGLHPGI</sequence>
<dbReference type="GO" id="GO:0007264">
    <property type="term" value="P:small GTPase-mediated signal transduction"/>
    <property type="evidence" value="ECO:0007669"/>
    <property type="project" value="UniProtKB-UniRule"/>
</dbReference>
<feature type="region of interest" description="Disordered" evidence="6">
    <location>
        <begin position="584"/>
        <end position="619"/>
    </location>
</feature>
<dbReference type="GO" id="GO:0006886">
    <property type="term" value="P:intracellular protein transport"/>
    <property type="evidence" value="ECO:0007669"/>
    <property type="project" value="InterPro"/>
</dbReference>
<dbReference type="Gene3D" id="3.30.519.10">
    <property type="entry name" value="Guanine Nucleotide Dissociation Inhibitor, domain 2"/>
    <property type="match status" value="2"/>
</dbReference>
<dbReference type="EMBL" id="ABDC03016155">
    <property type="status" value="NOT_ANNOTATED_CDS"/>
    <property type="molecule type" value="Genomic_DNA"/>
</dbReference>
<dbReference type="Pfam" id="PF22603">
    <property type="entry name" value="RAE1_2_domI_C"/>
    <property type="match status" value="1"/>
</dbReference>
<dbReference type="InterPro" id="IPR001738">
    <property type="entry name" value="Rab_escort"/>
</dbReference>
<name>A0A8C5VNL9_MICMU</name>
<comment type="similarity">
    <text evidence="2 5">Belongs to the Rab GDI family.</text>
</comment>
<evidence type="ECO:0000256" key="3">
    <source>
        <dbReference type="ARBA" id="ARBA00022468"/>
    </source>
</evidence>
<gene>
    <name evidence="8" type="primary">LOC105885840</name>
</gene>
<dbReference type="GO" id="GO:0005634">
    <property type="term" value="C:nucleus"/>
    <property type="evidence" value="ECO:0007669"/>
    <property type="project" value="TreeGrafter"/>
</dbReference>
<evidence type="ECO:0000256" key="1">
    <source>
        <dbReference type="ARBA" id="ARBA00004514"/>
    </source>
</evidence>
<dbReference type="SUPFAM" id="SSF54373">
    <property type="entry name" value="FAD-linked reductases, C-terminal domain"/>
    <property type="match status" value="1"/>
</dbReference>
<dbReference type="PANTHER" id="PTHR11787">
    <property type="entry name" value="RAB GDP-DISSOCIATION INHIBITOR"/>
    <property type="match status" value="1"/>
</dbReference>
<evidence type="ECO:0000256" key="2">
    <source>
        <dbReference type="ARBA" id="ARBA00005593"/>
    </source>
</evidence>
<accession>A0A8C5VNL9</accession>
<dbReference type="PANTHER" id="PTHR11787:SF9">
    <property type="entry name" value="RAB PROTEINS GERANYLGERANYLTRANSFERASE COMPONENT A 2"/>
    <property type="match status" value="1"/>
</dbReference>
<evidence type="ECO:0000313" key="8">
    <source>
        <dbReference type="Ensembl" id="ENSMICP00000023329.2"/>
    </source>
</evidence>
<proteinExistence type="inferred from homology"/>
<evidence type="ECO:0000259" key="7">
    <source>
        <dbReference type="Pfam" id="PF22603"/>
    </source>
</evidence>
<evidence type="ECO:0000256" key="6">
    <source>
        <dbReference type="SAM" id="MobiDB-lite"/>
    </source>
</evidence>
<dbReference type="GeneTree" id="ENSGT00950000182994"/>
<dbReference type="Ensembl" id="ENSMICT00000010127.3">
    <property type="protein sequence ID" value="ENSMICP00000023329.2"/>
    <property type="gene ID" value="ENSMICG00000010134.3"/>
</dbReference>
<protein>
    <recommendedName>
        <fullName evidence="5">Rab proteins geranylgeranyltransferase component A</fullName>
    </recommendedName>
</protein>
<keyword evidence="4 5" id="KW-0963">Cytoplasm</keyword>
<keyword evidence="9" id="KW-1185">Reference proteome</keyword>
<dbReference type="InterPro" id="IPR018203">
    <property type="entry name" value="GDP_dissociation_inhibitor"/>
</dbReference>
<dbReference type="GO" id="GO:0016192">
    <property type="term" value="P:vesicle-mediated transport"/>
    <property type="evidence" value="ECO:0007669"/>
    <property type="project" value="TreeGrafter"/>
</dbReference>
<reference evidence="8" key="1">
    <citation type="submission" date="2016-12" db="EMBL/GenBank/DDBJ databases">
        <title>Mouse lemur reference genome and diversity panel.</title>
        <authorList>
            <person name="Harris R."/>
            <person name="Larsen P."/>
            <person name="Liu Y."/>
            <person name="Hughes D.S."/>
            <person name="Murali S."/>
            <person name="Raveendran M."/>
            <person name="Korchina V."/>
            <person name="Wang M."/>
            <person name="Jhangiani S."/>
            <person name="Bandaranaike D."/>
            <person name="Bellair M."/>
            <person name="Blankenburg K."/>
            <person name="Chao H."/>
            <person name="Dahdouli M."/>
            <person name="Dinh H."/>
            <person name="Doddapaneni H."/>
            <person name="English A."/>
            <person name="Firestine M."/>
            <person name="Gnanaolivu R."/>
            <person name="Gross S."/>
            <person name="Hernandez B."/>
            <person name="Javaid M."/>
            <person name="Jayaseelan J."/>
            <person name="Jones J."/>
            <person name="Khan Z."/>
            <person name="Kovar C."/>
            <person name="Kurapati P."/>
            <person name="Le B."/>
            <person name="Lee S."/>
            <person name="Li M."/>
            <person name="Mathew T."/>
            <person name="Narasimhan A."/>
            <person name="Ngo D."/>
            <person name="Nguyen L."/>
            <person name="Okwuonu G."/>
            <person name="Ongeri F."/>
            <person name="Osuji N."/>
            <person name="Pu L.-L."/>
            <person name="Puazo M."/>
            <person name="Quiroz J."/>
            <person name="Raj R."/>
            <person name="Rajbhandari K."/>
            <person name="Reid J.G."/>
            <person name="Santibanez J."/>
            <person name="Sexton D."/>
            <person name="Skinner E."/>
            <person name="Vee V."/>
            <person name="Weissenberger G."/>
            <person name="Wu Y."/>
            <person name="Xin Y."/>
            <person name="Han Y."/>
            <person name="Campbell C."/>
            <person name="Brown A."/>
            <person name="Sullivan B."/>
            <person name="Shelton J."/>
            <person name="Brown S."/>
            <person name="Dudchenko O."/>
            <person name="Machol I."/>
            <person name="Durand N."/>
            <person name="Shamim M."/>
            <person name="Lieberman A."/>
            <person name="Muzny D.M."/>
            <person name="Richards S."/>
            <person name="Yoder A."/>
            <person name="Worley K.C."/>
            <person name="Rogers J."/>
            <person name="Gibbs R.A."/>
        </authorList>
    </citation>
    <scope>NUCLEOTIDE SEQUENCE [LARGE SCALE GENOMIC DNA]</scope>
</reference>
<dbReference type="GO" id="GO:0005829">
    <property type="term" value="C:cytosol"/>
    <property type="evidence" value="ECO:0007669"/>
    <property type="project" value="UniProtKB-SubCell"/>
</dbReference>
<reference evidence="8" key="2">
    <citation type="submission" date="2025-08" db="UniProtKB">
        <authorList>
            <consortium name="Ensembl"/>
        </authorList>
    </citation>
    <scope>IDENTIFICATION</scope>
</reference>
<organism evidence="8 9">
    <name type="scientific">Microcebus murinus</name>
    <name type="common">Gray mouse lemur</name>
    <name type="synonym">Lemur murinus</name>
    <dbReference type="NCBI Taxonomy" id="30608"/>
    <lineage>
        <taxon>Eukaryota</taxon>
        <taxon>Metazoa</taxon>
        <taxon>Chordata</taxon>
        <taxon>Craniata</taxon>
        <taxon>Vertebrata</taxon>
        <taxon>Euteleostomi</taxon>
        <taxon>Mammalia</taxon>
        <taxon>Eutheria</taxon>
        <taxon>Euarchontoglires</taxon>
        <taxon>Primates</taxon>
        <taxon>Strepsirrhini</taxon>
        <taxon>Lemuriformes</taxon>
        <taxon>Cheirogaleidae</taxon>
        <taxon>Microcebus</taxon>
    </lineage>
</organism>
<dbReference type="Gene3D" id="3.50.50.60">
    <property type="entry name" value="FAD/NAD(P)-binding domain"/>
    <property type="match status" value="2"/>
</dbReference>
<dbReference type="GO" id="GO:0005096">
    <property type="term" value="F:GTPase activator activity"/>
    <property type="evidence" value="ECO:0007669"/>
    <property type="project" value="UniProtKB-UniRule"/>
</dbReference>
<dbReference type="GO" id="GO:0005092">
    <property type="term" value="F:GDP-dissociation inhibitor activity"/>
    <property type="evidence" value="ECO:0007669"/>
    <property type="project" value="InterPro"/>
</dbReference>
<dbReference type="PIRSF" id="PIRSF016550">
    <property type="entry name" value="Rab_ger_ger_transf_A_euk"/>
    <property type="match status" value="1"/>
</dbReference>
<dbReference type="PRINTS" id="PR00891">
    <property type="entry name" value="RABGDIREP"/>
</dbReference>
<dbReference type="AlphaFoldDB" id="A0A8C5VNL9"/>
<dbReference type="Proteomes" id="UP000694394">
    <property type="component" value="Chromosome 12"/>
</dbReference>
<dbReference type="InterPro" id="IPR036188">
    <property type="entry name" value="FAD/NAD-bd_sf"/>
</dbReference>